<evidence type="ECO:0000313" key="3">
    <source>
        <dbReference type="Proteomes" id="UP001332243"/>
    </source>
</evidence>
<sequence>MTWADRGSVSVEVAILAPAFLALVALAGVTGRTAVAHEAIEVAAHEAARAASISRTADEARDAAEDAVLQRLAGQGYCAGSPELDVTGTTAGEEQDLDDVFASDLGVDATVVVTVGCRVPVGNLRMPLVPGVPEHTYAEATFASPLDRYRARSGQ</sequence>
<comment type="caution">
    <text evidence="2">The sequence shown here is derived from an EMBL/GenBank/DDBJ whole genome shotgun (WGS) entry which is preliminary data.</text>
</comment>
<name>A0ABU7RNW6_9ACTN</name>
<accession>A0ABU7RNW6</accession>
<organism evidence="2 3">
    <name type="scientific">Plantactinospora sonchi</name>
    <dbReference type="NCBI Taxonomy" id="1544735"/>
    <lineage>
        <taxon>Bacteria</taxon>
        <taxon>Bacillati</taxon>
        <taxon>Actinomycetota</taxon>
        <taxon>Actinomycetes</taxon>
        <taxon>Micromonosporales</taxon>
        <taxon>Micromonosporaceae</taxon>
        <taxon>Plantactinospora</taxon>
    </lineage>
</organism>
<gene>
    <name evidence="2" type="ORF">V1633_06720</name>
</gene>
<proteinExistence type="predicted"/>
<feature type="domain" description="TadE-like" evidence="1">
    <location>
        <begin position="7"/>
        <end position="49"/>
    </location>
</feature>
<evidence type="ECO:0000313" key="2">
    <source>
        <dbReference type="EMBL" id="MEE6258187.1"/>
    </source>
</evidence>
<evidence type="ECO:0000259" key="1">
    <source>
        <dbReference type="Pfam" id="PF07811"/>
    </source>
</evidence>
<keyword evidence="3" id="KW-1185">Reference proteome</keyword>
<reference evidence="2 3" key="1">
    <citation type="submission" date="2024-01" db="EMBL/GenBank/DDBJ databases">
        <title>Genome insights into Plantactinospora sonchi sp. nov.</title>
        <authorList>
            <person name="Wang L."/>
        </authorList>
    </citation>
    <scope>NUCLEOTIDE SEQUENCE [LARGE SCALE GENOMIC DNA]</scope>
    <source>
        <strain evidence="2 3">NEAU-QY2</strain>
    </source>
</reference>
<dbReference type="InterPro" id="IPR012495">
    <property type="entry name" value="TadE-like_dom"/>
</dbReference>
<dbReference type="Proteomes" id="UP001332243">
    <property type="component" value="Unassembled WGS sequence"/>
</dbReference>
<dbReference type="RefSeq" id="WP_331213312.1">
    <property type="nucleotide sequence ID" value="NZ_JAZGQK010000006.1"/>
</dbReference>
<dbReference type="EMBL" id="JAZGQK010000006">
    <property type="protein sequence ID" value="MEE6258187.1"/>
    <property type="molecule type" value="Genomic_DNA"/>
</dbReference>
<dbReference type="Pfam" id="PF07811">
    <property type="entry name" value="TadE"/>
    <property type="match status" value="1"/>
</dbReference>
<protein>
    <submittedName>
        <fullName evidence="2">TadE/TadG family type IV pilus assembly protein</fullName>
    </submittedName>
</protein>